<evidence type="ECO:0008006" key="3">
    <source>
        <dbReference type="Google" id="ProtNLM"/>
    </source>
</evidence>
<dbReference type="Proteomes" id="UP000538666">
    <property type="component" value="Unassembled WGS sequence"/>
</dbReference>
<gene>
    <name evidence="1" type="ORF">HNQ77_002503</name>
</gene>
<protein>
    <recommendedName>
        <fullName evidence="3">TfoX N-terminal domain-containing protein</fullName>
    </recommendedName>
</protein>
<name>A0A841K009_9BACT</name>
<evidence type="ECO:0000313" key="2">
    <source>
        <dbReference type="Proteomes" id="UP000538666"/>
    </source>
</evidence>
<dbReference type="EMBL" id="JACHEK010000004">
    <property type="protein sequence ID" value="MBB6144551.1"/>
    <property type="molecule type" value="Genomic_DNA"/>
</dbReference>
<keyword evidence="2" id="KW-1185">Reference proteome</keyword>
<comment type="caution">
    <text evidence="1">The sequence shown here is derived from an EMBL/GenBank/DDBJ whole genome shotgun (WGS) entry which is preliminary data.</text>
</comment>
<dbReference type="AlphaFoldDB" id="A0A841K009"/>
<evidence type="ECO:0000313" key="1">
    <source>
        <dbReference type="EMBL" id="MBB6144551.1"/>
    </source>
</evidence>
<sequence length="129" mass="14878">MPRPDKPKQKAPHAFVLEALTPLRPEVRRLFSGFAVYLGDRIVCMLRDHPKSPRDNGVWLVLSDSTKPTDPELRREFPSIRSIELLRNKIGHWLVIPSDSPGFEVEALHACDLLLRHDPRFGRIPKSRR</sequence>
<accession>A0A841K009</accession>
<reference evidence="1 2" key="1">
    <citation type="submission" date="2020-08" db="EMBL/GenBank/DDBJ databases">
        <title>Genomic Encyclopedia of Type Strains, Phase IV (KMG-IV): sequencing the most valuable type-strain genomes for metagenomic binning, comparative biology and taxonomic classification.</title>
        <authorList>
            <person name="Goeker M."/>
        </authorList>
    </citation>
    <scope>NUCLEOTIDE SEQUENCE [LARGE SCALE GENOMIC DNA]</scope>
    <source>
        <strain evidence="1 2">DSM 103733</strain>
    </source>
</reference>
<organism evidence="1 2">
    <name type="scientific">Silvibacterium bohemicum</name>
    <dbReference type="NCBI Taxonomy" id="1577686"/>
    <lineage>
        <taxon>Bacteria</taxon>
        <taxon>Pseudomonadati</taxon>
        <taxon>Acidobacteriota</taxon>
        <taxon>Terriglobia</taxon>
        <taxon>Terriglobales</taxon>
        <taxon>Acidobacteriaceae</taxon>
        <taxon>Silvibacterium</taxon>
    </lineage>
</organism>
<proteinExistence type="predicted"/>